<dbReference type="EMBL" id="CH473998">
    <property type="protein sequence ID" value="EDL97741.1"/>
    <property type="molecule type" value="Genomic_DNA"/>
</dbReference>
<reference evidence="2" key="1">
    <citation type="submission" date="2005-09" db="EMBL/GenBank/DDBJ databases">
        <authorList>
            <person name="Mural R.J."/>
            <person name="Li P.W."/>
            <person name="Adams M.D."/>
            <person name="Amanatides P.G."/>
            <person name="Baden-Tillson H."/>
            <person name="Barnstead M."/>
            <person name="Chin S.H."/>
            <person name="Dew I."/>
            <person name="Evans C.A."/>
            <person name="Ferriera S."/>
            <person name="Flanigan M."/>
            <person name="Fosler C."/>
            <person name="Glodek A."/>
            <person name="Gu Z."/>
            <person name="Holt R.A."/>
            <person name="Jennings D."/>
            <person name="Kraft C.L."/>
            <person name="Lu F."/>
            <person name="Nguyen T."/>
            <person name="Nusskern D.R."/>
            <person name="Pfannkoch C.M."/>
            <person name="Sitter C."/>
            <person name="Sutton G.G."/>
            <person name="Venter J.C."/>
            <person name="Wang Z."/>
            <person name="Woodage T."/>
            <person name="Zheng X.H."/>
            <person name="Zhong F."/>
        </authorList>
    </citation>
    <scope>NUCLEOTIDE SEQUENCE [LARGE SCALE GENOMIC DNA]</scope>
    <source>
        <strain>BN</strain>
        <strain evidence="2">Sprague-Dawley</strain>
    </source>
</reference>
<proteinExistence type="predicted"/>
<evidence type="ECO:0000313" key="1">
    <source>
        <dbReference type="EMBL" id="EDL97741.1"/>
    </source>
</evidence>
<dbReference type="AlphaFoldDB" id="A6JRE9"/>
<evidence type="ECO:0000313" key="2">
    <source>
        <dbReference type="Proteomes" id="UP000234681"/>
    </source>
</evidence>
<accession>A6JRE9</accession>
<sequence>MHFPNPFQTLIQADKLFVPQNKCRRWYCNCAQRNAAQNIEKRPSSHPLKF</sequence>
<gene>
    <name evidence="1" type="ORF">rCG_53457</name>
</gene>
<dbReference type="Proteomes" id="UP000234681">
    <property type="component" value="Chromosome 5"/>
</dbReference>
<organism evidence="1 2">
    <name type="scientific">Rattus norvegicus</name>
    <name type="common">Rat</name>
    <dbReference type="NCBI Taxonomy" id="10116"/>
    <lineage>
        <taxon>Eukaryota</taxon>
        <taxon>Metazoa</taxon>
        <taxon>Chordata</taxon>
        <taxon>Craniata</taxon>
        <taxon>Vertebrata</taxon>
        <taxon>Euteleostomi</taxon>
        <taxon>Mammalia</taxon>
        <taxon>Eutheria</taxon>
        <taxon>Euarchontoglires</taxon>
        <taxon>Glires</taxon>
        <taxon>Rodentia</taxon>
        <taxon>Myomorpha</taxon>
        <taxon>Muroidea</taxon>
        <taxon>Muridae</taxon>
        <taxon>Murinae</taxon>
        <taxon>Rattus</taxon>
    </lineage>
</organism>
<name>A6JRE9_RAT</name>
<protein>
    <submittedName>
        <fullName evidence="1">RCG53457</fullName>
    </submittedName>
</protein>